<keyword evidence="2" id="KW-1133">Transmembrane helix</keyword>
<feature type="compositionally biased region" description="Low complexity" evidence="1">
    <location>
        <begin position="876"/>
        <end position="889"/>
    </location>
</feature>
<evidence type="ECO:0000313" key="5">
    <source>
        <dbReference type="EMBL" id="OCB88756.1"/>
    </source>
</evidence>
<dbReference type="GO" id="GO:0016020">
    <property type="term" value="C:membrane"/>
    <property type="evidence" value="ECO:0007669"/>
    <property type="project" value="InterPro"/>
</dbReference>
<protein>
    <recommendedName>
        <fullName evidence="4">Dystroglycan-type cadherin-like domain-containing protein</fullName>
    </recommendedName>
</protein>
<evidence type="ECO:0000256" key="2">
    <source>
        <dbReference type="SAM" id="Phobius"/>
    </source>
</evidence>
<organism evidence="5 6">
    <name type="scientific">Sanghuangporus baumii</name>
    <name type="common">Phellinus baumii</name>
    <dbReference type="NCBI Taxonomy" id="108892"/>
    <lineage>
        <taxon>Eukaryota</taxon>
        <taxon>Fungi</taxon>
        <taxon>Dikarya</taxon>
        <taxon>Basidiomycota</taxon>
        <taxon>Agaricomycotina</taxon>
        <taxon>Agaricomycetes</taxon>
        <taxon>Hymenochaetales</taxon>
        <taxon>Hymenochaetaceae</taxon>
        <taxon>Sanghuangporus</taxon>
    </lineage>
</organism>
<accession>A0A9Q5N9I9</accession>
<keyword evidence="2" id="KW-0472">Membrane</keyword>
<dbReference type="Pfam" id="PF05345">
    <property type="entry name" value="He_PIG"/>
    <property type="match status" value="1"/>
</dbReference>
<gene>
    <name evidence="5" type="ORF">A7U60_g4138</name>
</gene>
<dbReference type="InterPro" id="IPR006644">
    <property type="entry name" value="Cadg"/>
</dbReference>
<feature type="chain" id="PRO_5040372869" description="Dystroglycan-type cadherin-like domain-containing protein" evidence="3">
    <location>
        <begin position="24"/>
        <end position="1018"/>
    </location>
</feature>
<sequence length="1018" mass="108760">MYSTTSLLLSFCFFFLLILPTSATSSVAYPVSDQYPLIARVGQAYSWSISPETFATSDSDNSTISASNLPPWLSFSNSTFYGTPSASDEGPINVTLEAGGARDSFTLCVTHFPPPRANIALADQFNTSNPSMSSVFPISTGSALRDDKPALRVPLRWSFSIGFQPDTFVNDLDLFYYAQLANGSRLPDWLSFDNRTATFDGVARTPPLRDGEKVELVLIASDQEGYSAYRAPFDLLVASHDVSLSRSLVFNVTADQEFKIDIREQSWFFNGVSVDNTAFLADNITSLILDTSSANWVNYDDESFTLSGMAPSSGIFSLPMSLLAFNESLSMNTTVAIVPSYFNAAVLPGAFANPGTDASISLARYFSLDKYFADHDVSLSASSSTPFLNLTMQGSEYLLTGHIPEQPDVSHIDVQLSAFDHVTHATSHATLRVSLRMPSSDVTAKEALAKHRRLVLGLSIGLGGTAGLILLAGILALLRRFCRAEDTARGPYSPDEKVGELPVPDLEEGGYGWSEKAGLGLSDLELLKRPNYKDGGIGYTPSILPGSPPPKRTTKGVFFRNVRAAVKNFSSSNGNGSTRKSAISKPVLMFTKDSNDNMRALRAAAGLEDRGYTSSAVDSLDATPGGGISFGLSSGLGSSPTSTTGHSNETGKISIPRQRADFGPVRSGAHQRARSASHARSSSTPKGSHARRRSTDTQGTRSSGDRDRDDELAEAVIVTASRATSLRSARSSAYSYAPSAYIRDSHPGGVAQVTRPRLVPFTSARGVPVPVPTLTSIAGPAGPREQRRVSQVAALVSPEAAASSKAGAHDADTDAIMTDGLRYVRAFGDQNTDFEPARPPNLGRQSPAPIATRSNSKRSSHSFARQDGVSPTQTLSSYVYPSPSQSVESSVKRGSRGSRGSLMMSRILVRTGEAFAFKYPIALSVPPNPASSAERKLCVRPLYGGSNLPSFLAHAVSGATPSLSGAGSNRKRRMRYEVEFWGTPNTNDVGEVIVGIFTDDSTAECVGRLVVEVVPRGA</sequence>
<dbReference type="OrthoDB" id="414243at2759"/>
<feature type="region of interest" description="Disordered" evidence="1">
    <location>
        <begin position="631"/>
        <end position="711"/>
    </location>
</feature>
<keyword evidence="6" id="KW-1185">Reference proteome</keyword>
<keyword evidence="2" id="KW-0812">Transmembrane</keyword>
<evidence type="ECO:0000259" key="4">
    <source>
        <dbReference type="SMART" id="SM00736"/>
    </source>
</evidence>
<feature type="domain" description="Dystroglycan-type cadherin-like" evidence="4">
    <location>
        <begin position="150"/>
        <end position="244"/>
    </location>
</feature>
<evidence type="ECO:0000256" key="3">
    <source>
        <dbReference type="SAM" id="SignalP"/>
    </source>
</evidence>
<feature type="region of interest" description="Disordered" evidence="1">
    <location>
        <begin position="831"/>
        <end position="898"/>
    </location>
</feature>
<dbReference type="Gene3D" id="2.60.40.10">
    <property type="entry name" value="Immunoglobulins"/>
    <property type="match status" value="2"/>
</dbReference>
<feature type="domain" description="Dystroglycan-type cadherin-like" evidence="4">
    <location>
        <begin position="26"/>
        <end position="116"/>
    </location>
</feature>
<comment type="caution">
    <text evidence="5">The sequence shown here is derived from an EMBL/GenBank/DDBJ whole genome shotgun (WGS) entry which is preliminary data.</text>
</comment>
<proteinExistence type="predicted"/>
<dbReference type="InterPro" id="IPR013783">
    <property type="entry name" value="Ig-like_fold"/>
</dbReference>
<feature type="signal peptide" evidence="3">
    <location>
        <begin position="1"/>
        <end position="23"/>
    </location>
</feature>
<feature type="compositionally biased region" description="Low complexity" evidence="1">
    <location>
        <begin position="631"/>
        <end position="647"/>
    </location>
</feature>
<reference evidence="5" key="1">
    <citation type="submission" date="2016-06" db="EMBL/GenBank/DDBJ databases">
        <title>Draft Genome sequence of the fungus Inonotus baumii.</title>
        <authorList>
            <person name="Zhu H."/>
            <person name="Lin W."/>
        </authorList>
    </citation>
    <scope>NUCLEOTIDE SEQUENCE</scope>
    <source>
        <strain evidence="5">821</strain>
    </source>
</reference>
<dbReference type="EMBL" id="LNZH02000172">
    <property type="protein sequence ID" value="OCB88756.1"/>
    <property type="molecule type" value="Genomic_DNA"/>
</dbReference>
<evidence type="ECO:0000313" key="6">
    <source>
        <dbReference type="Proteomes" id="UP000757232"/>
    </source>
</evidence>
<dbReference type="SMART" id="SM00736">
    <property type="entry name" value="CADG"/>
    <property type="match status" value="2"/>
</dbReference>
<dbReference type="SUPFAM" id="SSF49313">
    <property type="entry name" value="Cadherin-like"/>
    <property type="match status" value="2"/>
</dbReference>
<feature type="transmembrane region" description="Helical" evidence="2">
    <location>
        <begin position="454"/>
        <end position="478"/>
    </location>
</feature>
<dbReference type="GO" id="GO:0005509">
    <property type="term" value="F:calcium ion binding"/>
    <property type="evidence" value="ECO:0007669"/>
    <property type="project" value="InterPro"/>
</dbReference>
<evidence type="ECO:0000256" key="1">
    <source>
        <dbReference type="SAM" id="MobiDB-lite"/>
    </source>
</evidence>
<dbReference type="InterPro" id="IPR015919">
    <property type="entry name" value="Cadherin-like_sf"/>
</dbReference>
<name>A0A9Q5N9I9_SANBA</name>
<dbReference type="Proteomes" id="UP000757232">
    <property type="component" value="Unassembled WGS sequence"/>
</dbReference>
<dbReference type="AlphaFoldDB" id="A0A9Q5N9I9"/>
<keyword evidence="3" id="KW-0732">Signal</keyword>